<dbReference type="FunFam" id="3.20.20.70:FF:000029">
    <property type="entry name" value="L-lactate dehydrogenase"/>
    <property type="match status" value="1"/>
</dbReference>
<evidence type="ECO:0000256" key="6">
    <source>
        <dbReference type="PIRSR" id="PIRSR000138-1"/>
    </source>
</evidence>
<feature type="binding site" evidence="7">
    <location>
        <position position="275"/>
    </location>
    <ligand>
        <name>FMN</name>
        <dbReference type="ChEBI" id="CHEBI:58210"/>
    </ligand>
</feature>
<sequence length="423" mass="46345">MRRHLPQLSELRPLMQFGSFNPDRRAARLAKAADVEALRRIARRRTPRPAFDYVDGAAGQELTYRRSREAYESVELLPRILHGTAIADLSMQIAGHRSALPFGIAPTGFTRFMHSEGEIGGVRAAARAGIPFSLSTMGTRSIEEVRDAAPDAQRWFQLYLWKDHSASLDLLQRAKAAGTTTLLVTVDTPVAGQRLRDTRNGMTIPPRLTPKTVLDASYRPEWWFNFLTTDSLKFASLSDTSGSLANLISSMFDPGLNLEDLAWIRENWDGQLFVKGILTREDARRALGVGADGLVVSNHGGRQLDRAPVALTALPEIRDEVGPDVPLILDSGIMSGADVVTGLCAGADFVLIGRAYLYGLMAGGEQGVTRVIELLEEQIRTAMLLMGAATVADLGPECMRAPWLPRAETSHQETSRRESGSRV</sequence>
<feature type="binding site" evidence="7">
    <location>
        <position position="299"/>
    </location>
    <ligand>
        <name>glyoxylate</name>
        <dbReference type="ChEBI" id="CHEBI:36655"/>
    </ligand>
</feature>
<dbReference type="Pfam" id="PF01070">
    <property type="entry name" value="FMN_dh"/>
    <property type="match status" value="1"/>
</dbReference>
<dbReference type="PIRSF" id="PIRSF000138">
    <property type="entry name" value="Al-hdrx_acd_dh"/>
    <property type="match status" value="1"/>
</dbReference>
<feature type="domain" description="FMN hydroxy acid dehydrogenase" evidence="9">
    <location>
        <begin position="27"/>
        <end position="404"/>
    </location>
</feature>
<feature type="binding site" evidence="7">
    <location>
        <position position="135"/>
    </location>
    <ligand>
        <name>FMN</name>
        <dbReference type="ChEBI" id="CHEBI:58210"/>
    </ligand>
</feature>
<proteinExistence type="inferred from homology"/>
<dbReference type="Gene3D" id="3.20.20.70">
    <property type="entry name" value="Aldolase class I"/>
    <property type="match status" value="1"/>
</dbReference>
<feature type="binding site" evidence="7">
    <location>
        <begin position="106"/>
        <end position="108"/>
    </location>
    <ligand>
        <name>FMN</name>
        <dbReference type="ChEBI" id="CHEBI:58210"/>
    </ligand>
</feature>
<evidence type="ECO:0000313" key="10">
    <source>
        <dbReference type="EMBL" id="RLY94922.1"/>
    </source>
</evidence>
<evidence type="ECO:0000256" key="1">
    <source>
        <dbReference type="ARBA" id="ARBA00001917"/>
    </source>
</evidence>
<evidence type="ECO:0000256" key="3">
    <source>
        <dbReference type="ARBA" id="ARBA00022643"/>
    </source>
</evidence>
<feature type="binding site" evidence="7">
    <location>
        <position position="53"/>
    </location>
    <ligand>
        <name>glyoxylate</name>
        <dbReference type="ChEBI" id="CHEBI:36655"/>
    </ligand>
</feature>
<dbReference type="PANTHER" id="PTHR10578">
    <property type="entry name" value="S -2-HYDROXY-ACID OXIDASE-RELATED"/>
    <property type="match status" value="1"/>
</dbReference>
<dbReference type="EMBL" id="RDEX01000001">
    <property type="protein sequence ID" value="RLY94922.1"/>
    <property type="molecule type" value="Genomic_DNA"/>
</dbReference>
<evidence type="ECO:0000256" key="2">
    <source>
        <dbReference type="ARBA" id="ARBA00022630"/>
    </source>
</evidence>
<feature type="region of interest" description="Disordered" evidence="8">
    <location>
        <begin position="403"/>
        <end position="423"/>
    </location>
</feature>
<evidence type="ECO:0000256" key="5">
    <source>
        <dbReference type="ARBA" id="ARBA00024042"/>
    </source>
</evidence>
<accession>A0A3L9LFF7</accession>
<dbReference type="CDD" id="cd02809">
    <property type="entry name" value="alpha_hydroxyacid_oxid_FMN"/>
    <property type="match status" value="1"/>
</dbReference>
<keyword evidence="4" id="KW-0560">Oxidoreductase</keyword>
<feature type="binding site" evidence="7">
    <location>
        <begin position="353"/>
        <end position="354"/>
    </location>
    <ligand>
        <name>FMN</name>
        <dbReference type="ChEBI" id="CHEBI:58210"/>
    </ligand>
</feature>
<feature type="binding site" evidence="7">
    <location>
        <position position="185"/>
    </location>
    <ligand>
        <name>FMN</name>
        <dbReference type="ChEBI" id="CHEBI:58210"/>
    </ligand>
</feature>
<keyword evidence="2 7" id="KW-0285">Flavoprotein</keyword>
<dbReference type="RefSeq" id="WP_121864621.1">
    <property type="nucleotide sequence ID" value="NZ_RDEX01000001.1"/>
</dbReference>
<feature type="binding site" evidence="7">
    <location>
        <position position="302"/>
    </location>
    <ligand>
        <name>glyoxylate</name>
        <dbReference type="ChEBI" id="CHEBI:36655"/>
    </ligand>
</feature>
<feature type="binding site" evidence="7">
    <location>
        <position position="194"/>
    </location>
    <ligand>
        <name>glyoxylate</name>
        <dbReference type="ChEBI" id="CHEBI:36655"/>
    </ligand>
</feature>
<dbReference type="GO" id="GO:0010181">
    <property type="term" value="F:FMN binding"/>
    <property type="evidence" value="ECO:0007669"/>
    <property type="project" value="InterPro"/>
</dbReference>
<evidence type="ECO:0000259" key="9">
    <source>
        <dbReference type="PROSITE" id="PS51349"/>
    </source>
</evidence>
<dbReference type="InterPro" id="IPR012133">
    <property type="entry name" value="Alpha-hydoxy_acid_DH_FMN"/>
</dbReference>
<dbReference type="PROSITE" id="PS51349">
    <property type="entry name" value="FMN_HYDROXY_ACID_DH_2"/>
    <property type="match status" value="1"/>
</dbReference>
<dbReference type="InterPro" id="IPR037396">
    <property type="entry name" value="FMN_HAD"/>
</dbReference>
<feature type="binding site" evidence="7">
    <location>
        <position position="297"/>
    </location>
    <ligand>
        <name>FMN</name>
        <dbReference type="ChEBI" id="CHEBI:58210"/>
    </ligand>
</feature>
<evidence type="ECO:0000313" key="11">
    <source>
        <dbReference type="Proteomes" id="UP000277871"/>
    </source>
</evidence>
<dbReference type="PANTHER" id="PTHR10578:SF107">
    <property type="entry name" value="2-HYDROXYACID OXIDASE 1"/>
    <property type="match status" value="1"/>
</dbReference>
<feature type="binding site" evidence="7">
    <location>
        <position position="157"/>
    </location>
    <ligand>
        <name>FMN</name>
        <dbReference type="ChEBI" id="CHEBI:58210"/>
    </ligand>
</feature>
<dbReference type="SUPFAM" id="SSF51395">
    <property type="entry name" value="FMN-linked oxidoreductases"/>
    <property type="match status" value="1"/>
</dbReference>
<evidence type="ECO:0000256" key="8">
    <source>
        <dbReference type="SAM" id="MobiDB-lite"/>
    </source>
</evidence>
<evidence type="ECO:0000256" key="4">
    <source>
        <dbReference type="ARBA" id="ARBA00023002"/>
    </source>
</evidence>
<dbReference type="Proteomes" id="UP000277871">
    <property type="component" value="Unassembled WGS sequence"/>
</dbReference>
<comment type="caution">
    <text evidence="10">The sequence shown here is derived from an EMBL/GenBank/DDBJ whole genome shotgun (WGS) entry which is preliminary data.</text>
</comment>
<organism evidence="10 11">
    <name type="scientific">Kocuria tytonicola</name>
    <dbReference type="NCBI Taxonomy" id="2055946"/>
    <lineage>
        <taxon>Bacteria</taxon>
        <taxon>Bacillati</taxon>
        <taxon>Actinomycetota</taxon>
        <taxon>Actinomycetes</taxon>
        <taxon>Micrococcales</taxon>
        <taxon>Micrococcaceae</taxon>
        <taxon>Kocuria</taxon>
    </lineage>
</organism>
<protein>
    <submittedName>
        <fullName evidence="10">Alpha-hydroxy-acid oxidizing protein</fullName>
    </submittedName>
</protein>
<keyword evidence="11" id="KW-1185">Reference proteome</keyword>
<dbReference type="InterPro" id="IPR008259">
    <property type="entry name" value="FMN_hydac_DH_AS"/>
</dbReference>
<name>A0A3L9LFF7_9MICC</name>
<comment type="cofactor">
    <cofactor evidence="1">
        <name>FMN</name>
        <dbReference type="ChEBI" id="CHEBI:58210"/>
    </cofactor>
</comment>
<keyword evidence="3 7" id="KW-0288">FMN</keyword>
<feature type="compositionally biased region" description="Basic and acidic residues" evidence="8">
    <location>
        <begin position="408"/>
        <end position="423"/>
    </location>
</feature>
<dbReference type="GO" id="GO:0016614">
    <property type="term" value="F:oxidoreductase activity, acting on CH-OH group of donors"/>
    <property type="evidence" value="ECO:0007669"/>
    <property type="project" value="UniProtKB-ARBA"/>
</dbReference>
<feature type="active site" description="Proton acceptor" evidence="6">
    <location>
        <position position="299"/>
    </location>
</feature>
<comment type="similarity">
    <text evidence="5">Belongs to the FMN-dependent alpha-hydroxy acid dehydrogenase family.</text>
</comment>
<dbReference type="InterPro" id="IPR013785">
    <property type="entry name" value="Aldolase_TIM"/>
</dbReference>
<dbReference type="PROSITE" id="PS00557">
    <property type="entry name" value="FMN_HYDROXY_ACID_DH_1"/>
    <property type="match status" value="1"/>
</dbReference>
<gene>
    <name evidence="10" type="ORF">EAE32_07335</name>
</gene>
<dbReference type="AlphaFoldDB" id="A0A3L9LFF7"/>
<reference evidence="10 11" key="1">
    <citation type="submission" date="2018-10" db="EMBL/GenBank/DDBJ databases">
        <title>Kocuria tytonicola, new bacteria from the preen glands of American barn owls (Tyto furcata).</title>
        <authorList>
            <person name="Braun M.S."/>
            <person name="Wang E."/>
            <person name="Zimmermann S."/>
            <person name="Boutin S."/>
            <person name="Wagner H."/>
            <person name="Wink M."/>
        </authorList>
    </citation>
    <scope>NUCLEOTIDE SEQUENCE [LARGE SCALE GENOMIC DNA]</scope>
    <source>
        <strain evidence="10 11">473</strain>
    </source>
</reference>
<evidence type="ECO:0000256" key="7">
    <source>
        <dbReference type="PIRSR" id="PIRSR000138-2"/>
    </source>
</evidence>
<feature type="binding site" evidence="7">
    <location>
        <position position="159"/>
    </location>
    <ligand>
        <name>glyoxylate</name>
        <dbReference type="ChEBI" id="CHEBI:36655"/>
    </ligand>
</feature>
<dbReference type="InterPro" id="IPR000262">
    <property type="entry name" value="FMN-dep_DH"/>
</dbReference>